<proteinExistence type="predicted"/>
<evidence type="ECO:0000313" key="4">
    <source>
        <dbReference type="Proteomes" id="UP000507245"/>
    </source>
</evidence>
<accession>A0A6J5U095</accession>
<dbReference type="EMBL" id="CAEKDK010000002">
    <property type="protein sequence ID" value="CAB4269523.1"/>
    <property type="molecule type" value="Genomic_DNA"/>
</dbReference>
<name>A0A6J5U095_PRUAR</name>
<gene>
    <name evidence="1" type="ORF">CURHAP_LOCUS15109</name>
    <name evidence="2" type="ORF">ORAREDHAP_LOCUS14762</name>
</gene>
<dbReference type="AlphaFoldDB" id="A0A6J5U095"/>
<protein>
    <submittedName>
        <fullName evidence="1">Uncharacterized protein</fullName>
    </submittedName>
</protein>
<dbReference type="Proteomes" id="UP000507245">
    <property type="component" value="Unassembled WGS sequence"/>
</dbReference>
<dbReference type="EMBL" id="CAEKKB010000002">
    <property type="protein sequence ID" value="CAB4299947.1"/>
    <property type="molecule type" value="Genomic_DNA"/>
</dbReference>
<sequence>MEDEFEVKKWCNNILAMSLNGRKPTLKCCENILSDIPLWKRSALPVPMHCDIQAAQSCSPGCG</sequence>
<keyword evidence="4" id="KW-1185">Reference proteome</keyword>
<dbReference type="Proteomes" id="UP000507222">
    <property type="component" value="Unassembled WGS sequence"/>
</dbReference>
<evidence type="ECO:0000313" key="2">
    <source>
        <dbReference type="EMBL" id="CAB4299947.1"/>
    </source>
</evidence>
<reference evidence="4" key="1">
    <citation type="journal article" date="2020" name="Genome Biol.">
        <title>Gamete binning: chromosome-level and haplotype-resolved genome assembly enabled by high-throughput single-cell sequencing of gamete genomes.</title>
        <authorList>
            <person name="Campoy J.A."/>
            <person name="Sun H."/>
            <person name="Goel M."/>
            <person name="Jiao W.-B."/>
            <person name="Folz-Donahue K."/>
            <person name="Wang N."/>
            <person name="Rubio M."/>
            <person name="Liu C."/>
            <person name="Kukat C."/>
            <person name="Ruiz D."/>
            <person name="Huettel B."/>
            <person name="Schneeberger K."/>
        </authorList>
    </citation>
    <scope>NUCLEOTIDE SEQUENCE [LARGE SCALE GENOMIC DNA]</scope>
    <source>
        <strain evidence="4">cv. Rojo Pasion</strain>
    </source>
</reference>
<evidence type="ECO:0000313" key="3">
    <source>
        <dbReference type="Proteomes" id="UP000507222"/>
    </source>
</evidence>
<reference evidence="1 3" key="2">
    <citation type="submission" date="2020-05" db="EMBL/GenBank/DDBJ databases">
        <authorList>
            <person name="Campoy J."/>
            <person name="Schneeberger K."/>
            <person name="Spophaly S."/>
        </authorList>
    </citation>
    <scope>NUCLEOTIDE SEQUENCE [LARGE SCALE GENOMIC DNA]</scope>
    <source>
        <strain evidence="1">PruArmRojPasFocal</strain>
    </source>
</reference>
<evidence type="ECO:0000313" key="1">
    <source>
        <dbReference type="EMBL" id="CAB4269523.1"/>
    </source>
</evidence>
<organism evidence="1 3">
    <name type="scientific">Prunus armeniaca</name>
    <name type="common">Apricot</name>
    <name type="synonym">Armeniaca vulgaris</name>
    <dbReference type="NCBI Taxonomy" id="36596"/>
    <lineage>
        <taxon>Eukaryota</taxon>
        <taxon>Viridiplantae</taxon>
        <taxon>Streptophyta</taxon>
        <taxon>Embryophyta</taxon>
        <taxon>Tracheophyta</taxon>
        <taxon>Spermatophyta</taxon>
        <taxon>Magnoliopsida</taxon>
        <taxon>eudicotyledons</taxon>
        <taxon>Gunneridae</taxon>
        <taxon>Pentapetalae</taxon>
        <taxon>rosids</taxon>
        <taxon>fabids</taxon>
        <taxon>Rosales</taxon>
        <taxon>Rosaceae</taxon>
        <taxon>Amygdaloideae</taxon>
        <taxon>Amygdaleae</taxon>
        <taxon>Prunus</taxon>
    </lineage>
</organism>